<gene>
    <name evidence="11" type="ORF">FME351_LOCUS15808</name>
    <name evidence="13" type="ORF">HFQ381_LOCUS13927</name>
    <name evidence="12" type="ORF">KIK155_LOCUS23654</name>
    <name evidence="10" type="ORF">LUA448_LOCUS2418</name>
    <name evidence="9" type="ORF">TIS948_LOCUS11903</name>
    <name evidence="16" type="ORF">TOA249_LOCUS26046</name>
    <name evidence="14" type="ORF">TSG867_LOCUS7979</name>
    <name evidence="15" type="ORF">UJA718_LOCUS20800</name>
</gene>
<keyword evidence="4" id="KW-1015">Disulfide bond</keyword>
<evidence type="ECO:0000256" key="7">
    <source>
        <dbReference type="SAM" id="Phobius"/>
    </source>
</evidence>
<feature type="transmembrane region" description="Helical" evidence="7">
    <location>
        <begin position="25"/>
        <end position="50"/>
    </location>
</feature>
<evidence type="ECO:0000256" key="2">
    <source>
        <dbReference type="ARBA" id="ARBA00022525"/>
    </source>
</evidence>
<comment type="caution">
    <text evidence="10">The sequence shown here is derived from an EMBL/GenBank/DDBJ whole genome shotgun (WGS) entry which is preliminary data.</text>
</comment>
<dbReference type="OrthoDB" id="10012881at2759"/>
<dbReference type="Proteomes" id="UP000663873">
    <property type="component" value="Unassembled WGS sequence"/>
</dbReference>
<dbReference type="GO" id="GO:0005576">
    <property type="term" value="C:extracellular region"/>
    <property type="evidence" value="ECO:0007669"/>
    <property type="project" value="UniProtKB-SubCell"/>
</dbReference>
<dbReference type="Gene3D" id="2.40.10.10">
    <property type="entry name" value="Trypsin-like serine proteases"/>
    <property type="match status" value="1"/>
</dbReference>
<dbReference type="PROSITE" id="PS00134">
    <property type="entry name" value="TRYPSIN_HIS"/>
    <property type="match status" value="1"/>
</dbReference>
<feature type="domain" description="Peptidase S1" evidence="8">
    <location>
        <begin position="88"/>
        <end position="327"/>
    </location>
</feature>
<evidence type="ECO:0000313" key="15">
    <source>
        <dbReference type="EMBL" id="CAF4423923.1"/>
    </source>
</evidence>
<dbReference type="EMBL" id="CAJOBP010003936">
    <property type="protein sequence ID" value="CAF4423923.1"/>
    <property type="molecule type" value="Genomic_DNA"/>
</dbReference>
<dbReference type="Proteomes" id="UP000663865">
    <property type="component" value="Unassembled WGS sequence"/>
</dbReference>
<dbReference type="FunFam" id="2.40.10.10:FF:000068">
    <property type="entry name" value="transmembrane protease serine 2"/>
    <property type="match status" value="1"/>
</dbReference>
<evidence type="ECO:0000313" key="17">
    <source>
        <dbReference type="Proteomes" id="UP000663833"/>
    </source>
</evidence>
<organism evidence="10 17">
    <name type="scientific">Rotaria socialis</name>
    <dbReference type="NCBI Taxonomy" id="392032"/>
    <lineage>
        <taxon>Eukaryota</taxon>
        <taxon>Metazoa</taxon>
        <taxon>Spiralia</taxon>
        <taxon>Gnathifera</taxon>
        <taxon>Rotifera</taxon>
        <taxon>Eurotatoria</taxon>
        <taxon>Bdelloidea</taxon>
        <taxon>Philodinida</taxon>
        <taxon>Philodinidae</taxon>
        <taxon>Rotaria</taxon>
    </lineage>
</organism>
<dbReference type="EMBL" id="CAJNYD010000062">
    <property type="protein sequence ID" value="CAF3204361.1"/>
    <property type="molecule type" value="Genomic_DNA"/>
</dbReference>
<keyword evidence="7" id="KW-0812">Transmembrane</keyword>
<keyword evidence="2" id="KW-0964">Secreted</keyword>
<comment type="similarity">
    <text evidence="6">Belongs to the peptidase S1 family. CLIP subfamily.</text>
</comment>
<dbReference type="PANTHER" id="PTHR24256">
    <property type="entry name" value="TRYPTASE-RELATED"/>
    <property type="match status" value="1"/>
</dbReference>
<evidence type="ECO:0000313" key="16">
    <source>
        <dbReference type="EMBL" id="CAF4840722.1"/>
    </source>
</evidence>
<dbReference type="Proteomes" id="UP000663838">
    <property type="component" value="Unassembled WGS sequence"/>
</dbReference>
<keyword evidence="7" id="KW-1133">Transmembrane helix</keyword>
<evidence type="ECO:0000313" key="10">
    <source>
        <dbReference type="EMBL" id="CAF3204361.1"/>
    </source>
</evidence>
<reference evidence="10" key="1">
    <citation type="submission" date="2021-02" db="EMBL/GenBank/DDBJ databases">
        <authorList>
            <person name="Nowell W R."/>
        </authorList>
    </citation>
    <scope>NUCLEOTIDE SEQUENCE</scope>
</reference>
<dbReference type="InterPro" id="IPR051487">
    <property type="entry name" value="Ser/Thr_Proteases_Immune/Dev"/>
</dbReference>
<evidence type="ECO:0000313" key="18">
    <source>
        <dbReference type="Proteomes" id="UP000663873"/>
    </source>
</evidence>
<proteinExistence type="inferred from homology"/>
<keyword evidence="18" id="KW-1185">Reference proteome</keyword>
<dbReference type="GO" id="GO:0004252">
    <property type="term" value="F:serine-type endopeptidase activity"/>
    <property type="evidence" value="ECO:0007669"/>
    <property type="project" value="InterPro"/>
</dbReference>
<dbReference type="EMBL" id="CAJNYU010001954">
    <property type="protein sequence ID" value="CAF3485737.1"/>
    <property type="molecule type" value="Genomic_DNA"/>
</dbReference>
<evidence type="ECO:0000256" key="6">
    <source>
        <dbReference type="ARBA" id="ARBA00024195"/>
    </source>
</evidence>
<dbReference type="EMBL" id="CAJNXB010001720">
    <property type="protein sequence ID" value="CAF3190160.1"/>
    <property type="molecule type" value="Genomic_DNA"/>
</dbReference>
<dbReference type="GO" id="GO:0006508">
    <property type="term" value="P:proteolysis"/>
    <property type="evidence" value="ECO:0007669"/>
    <property type="project" value="InterPro"/>
</dbReference>
<dbReference type="Pfam" id="PF00089">
    <property type="entry name" value="Trypsin"/>
    <property type="match status" value="1"/>
</dbReference>
<evidence type="ECO:0000313" key="11">
    <source>
        <dbReference type="EMBL" id="CAF3485737.1"/>
    </source>
</evidence>
<evidence type="ECO:0000256" key="4">
    <source>
        <dbReference type="ARBA" id="ARBA00023157"/>
    </source>
</evidence>
<dbReference type="EMBL" id="CAJOBO010000893">
    <property type="protein sequence ID" value="CAF4307012.1"/>
    <property type="molecule type" value="Genomic_DNA"/>
</dbReference>
<dbReference type="AlphaFoldDB" id="A0A817QJ14"/>
<dbReference type="Proteomes" id="UP000663869">
    <property type="component" value="Unassembled WGS sequence"/>
</dbReference>
<dbReference type="Proteomes" id="UP000663862">
    <property type="component" value="Unassembled WGS sequence"/>
</dbReference>
<dbReference type="EMBL" id="CAJNYV010004234">
    <property type="protein sequence ID" value="CAF3654551.1"/>
    <property type="molecule type" value="Genomic_DNA"/>
</dbReference>
<keyword evidence="5" id="KW-0325">Glycoprotein</keyword>
<protein>
    <recommendedName>
        <fullName evidence="8">Peptidase S1 domain-containing protein</fullName>
    </recommendedName>
</protein>
<comment type="subcellular location">
    <subcellularLocation>
        <location evidence="1">Secreted</location>
    </subcellularLocation>
</comment>
<dbReference type="EMBL" id="CAJOBS010002955">
    <property type="protein sequence ID" value="CAF4840722.1"/>
    <property type="molecule type" value="Genomic_DNA"/>
</dbReference>
<evidence type="ECO:0000259" key="8">
    <source>
        <dbReference type="PROSITE" id="PS50240"/>
    </source>
</evidence>
<dbReference type="PRINTS" id="PR00722">
    <property type="entry name" value="CHYMOTRYPSIN"/>
</dbReference>
<evidence type="ECO:0000256" key="3">
    <source>
        <dbReference type="ARBA" id="ARBA00022729"/>
    </source>
</evidence>
<dbReference type="InterPro" id="IPR043504">
    <property type="entry name" value="Peptidase_S1_PA_chymotrypsin"/>
</dbReference>
<evidence type="ECO:0000256" key="1">
    <source>
        <dbReference type="ARBA" id="ARBA00004613"/>
    </source>
</evidence>
<keyword evidence="3" id="KW-0732">Signal</keyword>
<dbReference type="Proteomes" id="UP000663833">
    <property type="component" value="Unassembled WGS sequence"/>
</dbReference>
<dbReference type="EMBL" id="CAJOBQ010000322">
    <property type="protein sequence ID" value="CAF4327447.1"/>
    <property type="molecule type" value="Genomic_DNA"/>
</dbReference>
<evidence type="ECO:0000313" key="9">
    <source>
        <dbReference type="EMBL" id="CAF3190160.1"/>
    </source>
</evidence>
<evidence type="ECO:0000313" key="13">
    <source>
        <dbReference type="EMBL" id="CAF4307012.1"/>
    </source>
</evidence>
<evidence type="ECO:0000313" key="14">
    <source>
        <dbReference type="EMBL" id="CAF4327447.1"/>
    </source>
</evidence>
<dbReference type="FunFam" id="2.40.10.10:FF:000054">
    <property type="entry name" value="Complement C1r subcomponent"/>
    <property type="match status" value="1"/>
</dbReference>
<sequence>MQQQESTVAATPSLQTNRLYYFRRYAIPVISSLTGFMAIACIGSLLIMYFTRHRNAVSPLLPYPNIVCYQRSCGCPNSENGISFIPRIVGGQQAPAYIYPWLVSLTDRYRVDPFCAGFIISPNVILTAAHCLNNRNPDRIQILSKIHDLRDFKGDRHDIDQWIIHSEYRNNDSMHLNDIALVKVQQDFATDLQPCCLPRKKSNVFPRPKTQAVISGWGAVLTKPTSRNSPVLQHVVVPIVDHKNTRCYHSIADKSRQICAGYDTLAIDSCSGDSGAPLLVVQHDGDEQYFVAAGIVSYGNKQCDASISSGVYTRISFYVDWIEATLNYL</sequence>
<dbReference type="SUPFAM" id="SSF50494">
    <property type="entry name" value="Trypsin-like serine proteases"/>
    <property type="match status" value="1"/>
</dbReference>
<dbReference type="CDD" id="cd00190">
    <property type="entry name" value="Tryp_SPc"/>
    <property type="match status" value="1"/>
</dbReference>
<keyword evidence="7" id="KW-0472">Membrane</keyword>
<dbReference type="SMART" id="SM00020">
    <property type="entry name" value="Tryp_SPc"/>
    <property type="match status" value="1"/>
</dbReference>
<dbReference type="PROSITE" id="PS50240">
    <property type="entry name" value="TRYPSIN_DOM"/>
    <property type="match status" value="1"/>
</dbReference>
<dbReference type="InterPro" id="IPR009003">
    <property type="entry name" value="Peptidase_S1_PA"/>
</dbReference>
<evidence type="ECO:0000313" key="12">
    <source>
        <dbReference type="EMBL" id="CAF3654551.1"/>
    </source>
</evidence>
<dbReference type="InterPro" id="IPR001314">
    <property type="entry name" value="Peptidase_S1A"/>
</dbReference>
<dbReference type="Proteomes" id="UP000663825">
    <property type="component" value="Unassembled WGS sequence"/>
</dbReference>
<accession>A0A817QJ14</accession>
<dbReference type="Proteomes" id="UP000663851">
    <property type="component" value="Unassembled WGS sequence"/>
</dbReference>
<name>A0A817QJ14_9BILA</name>
<dbReference type="InterPro" id="IPR018114">
    <property type="entry name" value="TRYPSIN_HIS"/>
</dbReference>
<evidence type="ECO:0000256" key="5">
    <source>
        <dbReference type="ARBA" id="ARBA00023180"/>
    </source>
</evidence>
<dbReference type="InterPro" id="IPR001254">
    <property type="entry name" value="Trypsin_dom"/>
</dbReference>